<dbReference type="Proteomes" id="UP000294843">
    <property type="component" value="Unassembled WGS sequence"/>
</dbReference>
<protein>
    <submittedName>
        <fullName evidence="2">NERD domain-containing protein</fullName>
    </submittedName>
</protein>
<comment type="caution">
    <text evidence="2">The sequence shown here is derived from an EMBL/GenBank/DDBJ whole genome shotgun (WGS) entry which is preliminary data.</text>
</comment>
<dbReference type="OrthoDB" id="2417706at2"/>
<dbReference type="Pfam" id="PF08378">
    <property type="entry name" value="NERD"/>
    <property type="match status" value="1"/>
</dbReference>
<reference evidence="2 3" key="1">
    <citation type="submission" date="2019-01" db="EMBL/GenBank/DDBJ databases">
        <title>Draft genome sequences of the type strains of six Macrococcus species.</title>
        <authorList>
            <person name="Mazhar S."/>
            <person name="Altermann E."/>
            <person name="Hill C."/>
            <person name="Mcauliffe O."/>
        </authorList>
    </citation>
    <scope>NUCLEOTIDE SEQUENCE [LARGE SCALE GENOMIC DNA]</scope>
    <source>
        <strain evidence="2 3">ATCC 51825</strain>
    </source>
</reference>
<feature type="domain" description="NERD" evidence="1">
    <location>
        <begin position="35"/>
        <end position="141"/>
    </location>
</feature>
<dbReference type="AlphaFoldDB" id="A0A4R6C394"/>
<dbReference type="RefSeq" id="WP_133451040.1">
    <property type="nucleotide sequence ID" value="NZ_SCWF01000001.1"/>
</dbReference>
<dbReference type="EMBL" id="SCWF01000001">
    <property type="protein sequence ID" value="TDM15842.1"/>
    <property type="molecule type" value="Genomic_DNA"/>
</dbReference>
<keyword evidence="3" id="KW-1185">Reference proteome</keyword>
<evidence type="ECO:0000313" key="2">
    <source>
        <dbReference type="EMBL" id="TDM15842.1"/>
    </source>
</evidence>
<gene>
    <name evidence="2" type="ORF">ERX55_02735</name>
</gene>
<accession>A0A4R6C394</accession>
<sequence>MEIVKNRVQPIWQQIKHRAELSAEELSDLNKNLLGLNGEILFEKIIQTYMDNGLIYQDLHLQIFNKEFQIDCLAVMQDEIYIFEVKWTHYDVTLHNGSFYFTDRMAEIEGYALQKVRTQKLMARFLDYHQLNYKVHYFHVFINPAQRVYGVQKNNNCLSYFDSISLISQLSKVPNFYSHEQLQSILLQEHMLSSRHSKCPALHFNEAKKGVLCLCEQDFIQRMTERQFKCSCGKVYTSEDYLKLAVEELRRLFNDESFTVQRVHEWIDGNLDKRTVRRFLCKYFVKRSNCKGAYYTSH</sequence>
<organism evidence="2 3">
    <name type="scientific">Macrococcus bovicus</name>
    <dbReference type="NCBI Taxonomy" id="69968"/>
    <lineage>
        <taxon>Bacteria</taxon>
        <taxon>Bacillati</taxon>
        <taxon>Bacillota</taxon>
        <taxon>Bacilli</taxon>
        <taxon>Bacillales</taxon>
        <taxon>Staphylococcaceae</taxon>
        <taxon>Macrococcus</taxon>
    </lineage>
</organism>
<dbReference type="InterPro" id="IPR011528">
    <property type="entry name" value="NERD"/>
</dbReference>
<proteinExistence type="predicted"/>
<evidence type="ECO:0000313" key="3">
    <source>
        <dbReference type="Proteomes" id="UP000294843"/>
    </source>
</evidence>
<evidence type="ECO:0000259" key="1">
    <source>
        <dbReference type="Pfam" id="PF08378"/>
    </source>
</evidence>
<name>A0A4R6C394_9STAP</name>